<proteinExistence type="predicted"/>
<reference evidence="2 3" key="1">
    <citation type="submission" date="2014-10" db="EMBL/GenBank/DDBJ databases">
        <title>Draft genome of the hookworm Ancylostoma caninum.</title>
        <authorList>
            <person name="Mitreva M."/>
        </authorList>
    </citation>
    <scope>NUCLEOTIDE SEQUENCE [LARGE SCALE GENOMIC DNA]</scope>
    <source>
        <strain evidence="2 3">Baltimore</strain>
    </source>
</reference>
<comment type="caution">
    <text evidence="2">The sequence shown here is derived from an EMBL/GenBank/DDBJ whole genome shotgun (WGS) entry which is preliminary data.</text>
</comment>
<accession>A0A368GSC4</accession>
<dbReference type="OrthoDB" id="6339452at2759"/>
<dbReference type="Gene3D" id="2.40.10.10">
    <property type="entry name" value="Trypsin-like serine proteases"/>
    <property type="match status" value="1"/>
</dbReference>
<name>A0A368GSC4_ANCCA</name>
<dbReference type="GO" id="GO:0006508">
    <property type="term" value="P:proteolysis"/>
    <property type="evidence" value="ECO:0007669"/>
    <property type="project" value="InterPro"/>
</dbReference>
<feature type="domain" description="Peptidase S1" evidence="1">
    <location>
        <begin position="29"/>
        <end position="104"/>
    </location>
</feature>
<dbReference type="AlphaFoldDB" id="A0A368GSC4"/>
<sequence>MRPSIFLKQFIPFYTQQEWSNSTYKTKEKSQLKVYVGSNCSRKEGCERKRGVAAIHYYKDYQQCTSRNDIALVELDKKVTTYPICMPDKDTQLRKTFSFAGFEWSNCTGYNTAGRAQVKEFDPSSNYVIERSYRYRFPNETVMYDWVIDLRAECG</sequence>
<dbReference type="InterPro" id="IPR043504">
    <property type="entry name" value="Peptidase_S1_PA_chymotrypsin"/>
</dbReference>
<dbReference type="InterPro" id="IPR001254">
    <property type="entry name" value="Trypsin_dom"/>
</dbReference>
<evidence type="ECO:0000259" key="1">
    <source>
        <dbReference type="Pfam" id="PF00089"/>
    </source>
</evidence>
<dbReference type="Proteomes" id="UP000252519">
    <property type="component" value="Unassembled WGS sequence"/>
</dbReference>
<dbReference type="SUPFAM" id="SSF50494">
    <property type="entry name" value="Trypsin-like serine proteases"/>
    <property type="match status" value="1"/>
</dbReference>
<organism evidence="2 3">
    <name type="scientific">Ancylostoma caninum</name>
    <name type="common">Dog hookworm</name>
    <dbReference type="NCBI Taxonomy" id="29170"/>
    <lineage>
        <taxon>Eukaryota</taxon>
        <taxon>Metazoa</taxon>
        <taxon>Ecdysozoa</taxon>
        <taxon>Nematoda</taxon>
        <taxon>Chromadorea</taxon>
        <taxon>Rhabditida</taxon>
        <taxon>Rhabditina</taxon>
        <taxon>Rhabditomorpha</taxon>
        <taxon>Strongyloidea</taxon>
        <taxon>Ancylostomatidae</taxon>
        <taxon>Ancylostomatinae</taxon>
        <taxon>Ancylostoma</taxon>
    </lineage>
</organism>
<dbReference type="InterPro" id="IPR009003">
    <property type="entry name" value="Peptidase_S1_PA"/>
</dbReference>
<feature type="non-terminal residue" evidence="2">
    <location>
        <position position="155"/>
    </location>
</feature>
<dbReference type="GO" id="GO:0004252">
    <property type="term" value="F:serine-type endopeptidase activity"/>
    <property type="evidence" value="ECO:0007669"/>
    <property type="project" value="InterPro"/>
</dbReference>
<keyword evidence="3" id="KW-1185">Reference proteome</keyword>
<protein>
    <recommendedName>
        <fullName evidence="1">Peptidase S1 domain-containing protein</fullName>
    </recommendedName>
</protein>
<evidence type="ECO:0000313" key="2">
    <source>
        <dbReference type="EMBL" id="RCN46528.1"/>
    </source>
</evidence>
<gene>
    <name evidence="2" type="ORF">ANCCAN_07387</name>
</gene>
<dbReference type="Pfam" id="PF00089">
    <property type="entry name" value="Trypsin"/>
    <property type="match status" value="1"/>
</dbReference>
<evidence type="ECO:0000313" key="3">
    <source>
        <dbReference type="Proteomes" id="UP000252519"/>
    </source>
</evidence>
<dbReference type="EMBL" id="JOJR01000077">
    <property type="protein sequence ID" value="RCN46528.1"/>
    <property type="molecule type" value="Genomic_DNA"/>
</dbReference>